<evidence type="ECO:0000256" key="1">
    <source>
        <dbReference type="ARBA" id="ARBA00022729"/>
    </source>
</evidence>
<feature type="compositionally biased region" description="Polar residues" evidence="2">
    <location>
        <begin position="1461"/>
        <end position="1470"/>
    </location>
</feature>
<organism evidence="8">
    <name type="scientific">Dunaliella tertiolecta</name>
    <name type="common">Green alga</name>
    <dbReference type="NCBI Taxonomy" id="3047"/>
    <lineage>
        <taxon>Eukaryota</taxon>
        <taxon>Viridiplantae</taxon>
        <taxon>Chlorophyta</taxon>
        <taxon>core chlorophytes</taxon>
        <taxon>Chlorophyceae</taxon>
        <taxon>CS clade</taxon>
        <taxon>Chlamydomonadales</taxon>
        <taxon>Dunaliellaceae</taxon>
        <taxon>Dunaliella</taxon>
    </lineage>
</organism>
<feature type="compositionally biased region" description="Polar residues" evidence="2">
    <location>
        <begin position="1207"/>
        <end position="1218"/>
    </location>
</feature>
<evidence type="ECO:0000259" key="7">
    <source>
        <dbReference type="Pfam" id="PF24633"/>
    </source>
</evidence>
<dbReference type="CDD" id="cd00055">
    <property type="entry name" value="EGF_Lam"/>
    <property type="match status" value="1"/>
</dbReference>
<feature type="domain" description="Tyrosine-protein kinase ephrin type A/B receptor-like" evidence="5">
    <location>
        <begin position="484"/>
        <end position="522"/>
    </location>
</feature>
<dbReference type="Gene3D" id="3.40.50.2300">
    <property type="match status" value="2"/>
</dbReference>
<dbReference type="Pfam" id="PF07699">
    <property type="entry name" value="Ephrin_rec_like"/>
    <property type="match status" value="1"/>
</dbReference>
<keyword evidence="3" id="KW-0472">Membrane</keyword>
<evidence type="ECO:0000256" key="4">
    <source>
        <dbReference type="SAM" id="SignalP"/>
    </source>
</evidence>
<feature type="region of interest" description="Disordered" evidence="2">
    <location>
        <begin position="1207"/>
        <end position="1314"/>
    </location>
</feature>
<dbReference type="SUPFAM" id="SSF57184">
    <property type="entry name" value="Growth factor receptor domain"/>
    <property type="match status" value="1"/>
</dbReference>
<feature type="transmembrane region" description="Helical" evidence="3">
    <location>
        <begin position="863"/>
        <end position="886"/>
    </location>
</feature>
<evidence type="ECO:0008006" key="9">
    <source>
        <dbReference type="Google" id="ProtNLM"/>
    </source>
</evidence>
<sequence length="1491" mass="164585">MLSRMVGWPLLFLSLLLSLALLSAAGGKSLFKVGIVSSVTGELTDWHESVEGWEVYKSKLDKEYPLGFPIIGNDATYRFSFELNIRDDESNLQKHEAAVADLISEGVDFIANAQPNFAMEEALQSNKANLINIHGVTSNTAVFERALPNVFGLAQPMERFFPEPMKAFKDANVDKVAIVYRGDLTELRVACKAAVQAAEAKGLSVQEISYTSSDPEVLYGVTRQVNLSSSTLGLVGCTLSAEAHQFLNKIHEMRKPLKGIMFTNGPANHTWLEEVGELALNVLTPASWHKDTDDVTDFLMVDSAEYSRLSYSTWGRPPTHIAAGASACGYVLQKALEAAFTTCNIGATEGNASALLFGDRDGKPLIDCQDGKNFGKQRVIDALTDTYMDTFFGKIVFSPIRQNFGGHMVILQVKKKTADLQPYLGPSIALPRGKAIQDFVMPMPNRYPEICKPGSFINEFDPGRYAPCLICQPGDFMDQVDGTYCDSCLMNQWVNTTGNAFCHPCPENTETLAVGADDIRKCQCIRGFYAPARVTGTACLPCPEHATCAGGIDPPRNLPGWYAEADNPHFMYDCNPEAQCTGNYTCATGYEGRLCQSCADGYFRAFDNCIECISPAGNIIAMLCMYCLFIYLVVGVSRNLETIHLLMNFCQTLSIVAYFNMQWPLILENIFSIAGILSFEMDIIQPQCATKEWGFAENLYIQLSYPAFLFLLQGGWCGAIYLAFRAKMRMNGKSISDFPSMNFSGSVSGSVQRGSVSGKLSGKFGDSNLGSIGGSGNYAVLEASGWWLFLQTLLYIPSTPQEMHELILENMSIAFMSLNLGYVVILKYCLQAFSCFDFEGTKYMYFNADELCYTPEHFQIMTAAAAGLIVYIAGTWFMFITVMRVLKQTNSFCKKRPLLLFGWMYERYESKCYWFELTILAEKTILVVVAVFIPADPILQVIIMLIVSLASTLLSIKTSAPVDSTSSLLLTATDGGTMVIMVLGLMFYNSSILDRTYTVATVIGSVGLIGLLVVLAAAFFVEVAFHITILVLRARHKNMASKWGQDTRLHVHMFRAFKPWFIFKWLTKADPDDWLQWHKLCKLLQYSVHPTCETSYLSQEKVGHFWHYLINSFPEMLDFLASVDEEDRNEFVNVIEVMYEHYFDTANTYKCQLNNIITDRFRAAIGQWLSSASNSEVVFIRKVITKAFAKAQGEEAEAEITRAFSRSSKSQAKLSQRPSLEDEDFTKKKLLGKNNDSEGSSLQGTDGSSSRGCLQEERAFMRSSGGGAHVKWGENLTEKPKRSSSTHIPRVRISNSGRKPHPVSPFAAVQSTPTEPDMGNGHIGGMPLSNSDILVARNFITPRDIAIDTEELLRVQSMHSPRPDDQPLPQPPCLKVHTPTDALPSVPADVEAGINQNLQISEGGSPLGEGKLSVLPSAPADIEAGINKNLRAPEGASPLGEGRLFDKRPLPFGQEEAGTQGLATSGQDQPTEPKALEGESPVPSDDIVRPF</sequence>
<feature type="domain" description="DUF7630" evidence="7">
    <location>
        <begin position="573"/>
        <end position="612"/>
    </location>
</feature>
<dbReference type="PANTHER" id="PTHR11319:SF35">
    <property type="entry name" value="OUTER MEMBRANE PROTEIN PMPC-RELATED"/>
    <property type="match status" value="1"/>
</dbReference>
<dbReference type="Pfam" id="PF24633">
    <property type="entry name" value="DUF7630"/>
    <property type="match status" value="1"/>
</dbReference>
<keyword evidence="1 4" id="KW-0732">Signal</keyword>
<dbReference type="SMART" id="SM01411">
    <property type="entry name" value="Ephrin_rec_like"/>
    <property type="match status" value="2"/>
</dbReference>
<feature type="transmembrane region" description="Helical" evidence="3">
    <location>
        <begin position="1008"/>
        <end position="1032"/>
    </location>
</feature>
<feature type="signal peptide" evidence="4">
    <location>
        <begin position="1"/>
        <end position="27"/>
    </location>
</feature>
<gene>
    <name evidence="8" type="ORF">DTER00134_LOCUS21792</name>
</gene>
<feature type="transmembrane region" description="Helical" evidence="3">
    <location>
        <begin position="703"/>
        <end position="724"/>
    </location>
</feature>
<feature type="domain" description="Leucine-binding protein" evidence="6">
    <location>
        <begin position="81"/>
        <end position="416"/>
    </location>
</feature>
<feature type="compositionally biased region" description="Polar residues" evidence="2">
    <location>
        <begin position="1237"/>
        <end position="1252"/>
    </location>
</feature>
<dbReference type="EMBL" id="HBIP01035813">
    <property type="protein sequence ID" value="CAE0506716.1"/>
    <property type="molecule type" value="Transcribed_RNA"/>
</dbReference>
<dbReference type="InterPro" id="IPR011641">
    <property type="entry name" value="Tyr-kin_ephrin_A/B_rcpt-like"/>
</dbReference>
<dbReference type="CDD" id="cd00185">
    <property type="entry name" value="TNFRSF"/>
    <property type="match status" value="1"/>
</dbReference>
<dbReference type="InterPro" id="IPR002049">
    <property type="entry name" value="LE_dom"/>
</dbReference>
<dbReference type="PANTHER" id="PTHR11319">
    <property type="entry name" value="G PROTEIN-COUPLED RECEPTOR-RELATED"/>
    <property type="match status" value="1"/>
</dbReference>
<feature type="transmembrane region" description="Helical" evidence="3">
    <location>
        <begin position="968"/>
        <end position="988"/>
    </location>
</feature>
<proteinExistence type="predicted"/>
<name>A0A7S3R9P2_DUNTE</name>
<feature type="region of interest" description="Disordered" evidence="2">
    <location>
        <begin position="1357"/>
        <end position="1387"/>
    </location>
</feature>
<evidence type="ECO:0000313" key="8">
    <source>
        <dbReference type="EMBL" id="CAE0506716.1"/>
    </source>
</evidence>
<accession>A0A7S3R9P2</accession>
<reference evidence="8" key="1">
    <citation type="submission" date="2021-01" db="EMBL/GenBank/DDBJ databases">
        <authorList>
            <person name="Corre E."/>
            <person name="Pelletier E."/>
            <person name="Niang G."/>
            <person name="Scheremetjew M."/>
            <person name="Finn R."/>
            <person name="Kale V."/>
            <person name="Holt S."/>
            <person name="Cochrane G."/>
            <person name="Meng A."/>
            <person name="Brown T."/>
            <person name="Cohen L."/>
        </authorList>
    </citation>
    <scope>NUCLEOTIDE SEQUENCE</scope>
    <source>
        <strain evidence="8">CCMP1320</strain>
    </source>
</reference>
<feature type="chain" id="PRO_5030756619" description="Receptor ligand binding region domain-containing protein" evidence="4">
    <location>
        <begin position="28"/>
        <end position="1491"/>
    </location>
</feature>
<dbReference type="Gene3D" id="2.10.50.10">
    <property type="entry name" value="Tumor Necrosis Factor Receptor, subunit A, domain 2"/>
    <property type="match status" value="1"/>
</dbReference>
<dbReference type="SUPFAM" id="SSF53822">
    <property type="entry name" value="Periplasmic binding protein-like I"/>
    <property type="match status" value="1"/>
</dbReference>
<evidence type="ECO:0000256" key="3">
    <source>
        <dbReference type="SAM" id="Phobius"/>
    </source>
</evidence>
<keyword evidence="3" id="KW-1133">Transmembrane helix</keyword>
<feature type="transmembrane region" description="Helical" evidence="3">
    <location>
        <begin position="813"/>
        <end position="834"/>
    </location>
</feature>
<evidence type="ECO:0000259" key="5">
    <source>
        <dbReference type="Pfam" id="PF07699"/>
    </source>
</evidence>
<dbReference type="Pfam" id="PF13458">
    <property type="entry name" value="Peripla_BP_6"/>
    <property type="match status" value="1"/>
</dbReference>
<feature type="region of interest" description="Disordered" evidence="2">
    <location>
        <begin position="1430"/>
        <end position="1491"/>
    </location>
</feature>
<evidence type="ECO:0000256" key="2">
    <source>
        <dbReference type="SAM" id="MobiDB-lite"/>
    </source>
</evidence>
<protein>
    <recommendedName>
        <fullName evidence="9">Receptor ligand binding region domain-containing protein</fullName>
    </recommendedName>
</protein>
<dbReference type="InterPro" id="IPR056047">
    <property type="entry name" value="CRMPA-like_DUF7630"/>
</dbReference>
<keyword evidence="3" id="KW-0812">Transmembrane</keyword>
<feature type="compositionally biased region" description="Polar residues" evidence="2">
    <location>
        <begin position="1283"/>
        <end position="1297"/>
    </location>
</feature>
<dbReference type="InterPro" id="IPR009030">
    <property type="entry name" value="Growth_fac_rcpt_cys_sf"/>
</dbReference>
<feature type="transmembrane region" description="Helical" evidence="3">
    <location>
        <begin position="616"/>
        <end position="636"/>
    </location>
</feature>
<dbReference type="InterPro" id="IPR028081">
    <property type="entry name" value="Leu-bd"/>
</dbReference>
<evidence type="ECO:0000259" key="6">
    <source>
        <dbReference type="Pfam" id="PF13458"/>
    </source>
</evidence>
<dbReference type="InterPro" id="IPR028082">
    <property type="entry name" value="Peripla_BP_I"/>
</dbReference>